<dbReference type="AlphaFoldDB" id="A0A4Q5AGA7"/>
<sequence length="401" mass="41874">MTKAARKKRLHDQRKRTVGISITAILAAAAFAVGCSVALLTLHMSVPEDLQSTRQAGSITVDTGAYDNAQPVTIRVTQGTDNTLRAPVEGILTHYDCATGTTVDSGSAPLAINGRNILALHTTTPLYRTLKSGVQGTDVQALHDELRALGYAAPESDIFAWESIEAFNALADAHGTAHASVENGWSVTPDMVMWIPSRSVMIKECPVRMGATLQTGTDVMLAAPSIVGAAIVHDDSNSAAAAATPLVAGMRTIGIGVASFDVTPNSNAEQSAEPLTDHALLDAIAMSQEYQAAAAGDVQATMGATPTDQSQPAMGNAVDVTYQWRLKEPMTVAFVPPAALYDVHSGKACVVADGEPRAVTIVASQLGRAMVTVEDGSTLRTVELSHANASDKDGMNAKACR</sequence>
<comment type="caution">
    <text evidence="2">The sequence shown here is derived from an EMBL/GenBank/DDBJ whole genome shotgun (WGS) entry which is preliminary data.</text>
</comment>
<gene>
    <name evidence="2" type="ORF">PG2032B_0029</name>
</gene>
<dbReference type="EMBL" id="RYUQ01000001">
    <property type="protein sequence ID" value="RYQ26985.1"/>
    <property type="molecule type" value="Genomic_DNA"/>
</dbReference>
<protein>
    <recommendedName>
        <fullName evidence="4">Peptidoglycan-binding domain 1 protein</fullName>
    </recommendedName>
</protein>
<evidence type="ECO:0000313" key="2">
    <source>
        <dbReference type="EMBL" id="RYQ26985.1"/>
    </source>
</evidence>
<dbReference type="RefSeq" id="WP_129853081.1">
    <property type="nucleotide sequence ID" value="NZ_RYUC01000001.1"/>
</dbReference>
<organism evidence="2 3">
    <name type="scientific">Bifidobacterium pseudolongum subsp. globosum</name>
    <dbReference type="NCBI Taxonomy" id="1690"/>
    <lineage>
        <taxon>Bacteria</taxon>
        <taxon>Bacillati</taxon>
        <taxon>Actinomycetota</taxon>
        <taxon>Actinomycetes</taxon>
        <taxon>Bifidobacteriales</taxon>
        <taxon>Bifidobacteriaceae</taxon>
        <taxon>Bifidobacterium</taxon>
    </lineage>
</organism>
<proteinExistence type="predicted"/>
<keyword evidence="1" id="KW-0812">Transmembrane</keyword>
<dbReference type="PROSITE" id="PS51257">
    <property type="entry name" value="PROKAR_LIPOPROTEIN"/>
    <property type="match status" value="1"/>
</dbReference>
<dbReference type="Proteomes" id="UP000292535">
    <property type="component" value="Unassembled WGS sequence"/>
</dbReference>
<reference evidence="2 3" key="1">
    <citation type="submission" date="2018-12" db="EMBL/GenBank/DDBJ databases">
        <title>Unveiling genomic diversity among members of the Bifidobacterium pseudolongum species, a widely distributed gut commensal of the animal kingdom.</title>
        <authorList>
            <person name="Lugli G.A."/>
            <person name="Duranti S."/>
            <person name="Albert K."/>
            <person name="Mancabelli L."/>
            <person name="Napoli S."/>
            <person name="Viappiani A."/>
            <person name="Anzalone R."/>
            <person name="Longhi G."/>
            <person name="Milani C."/>
            <person name="Turroni F."/>
            <person name="Alessandri G."/>
            <person name="Sela D.A."/>
            <person name="Van Sinderen D."/>
            <person name="Ventura M."/>
        </authorList>
    </citation>
    <scope>NUCLEOTIDE SEQUENCE [LARGE SCALE GENOMIC DNA]</scope>
    <source>
        <strain evidence="2 3">2032B</strain>
    </source>
</reference>
<evidence type="ECO:0000256" key="1">
    <source>
        <dbReference type="SAM" id="Phobius"/>
    </source>
</evidence>
<name>A0A4Q5AGA7_9BIFI</name>
<keyword evidence="1" id="KW-1133">Transmembrane helix</keyword>
<keyword evidence="1" id="KW-0472">Membrane</keyword>
<feature type="transmembrane region" description="Helical" evidence="1">
    <location>
        <begin position="20"/>
        <end position="44"/>
    </location>
</feature>
<evidence type="ECO:0008006" key="4">
    <source>
        <dbReference type="Google" id="ProtNLM"/>
    </source>
</evidence>
<evidence type="ECO:0000313" key="3">
    <source>
        <dbReference type="Proteomes" id="UP000292535"/>
    </source>
</evidence>
<accession>A0A4Q5AGA7</accession>